<dbReference type="GO" id="GO:0003727">
    <property type="term" value="F:single-stranded RNA binding"/>
    <property type="evidence" value="ECO:0007669"/>
    <property type="project" value="TreeGrafter"/>
</dbReference>
<feature type="compositionally biased region" description="Polar residues" evidence="1">
    <location>
        <begin position="526"/>
        <end position="537"/>
    </location>
</feature>
<dbReference type="Pfam" id="PF01612">
    <property type="entry name" value="DNA_pol_A_exo1"/>
    <property type="match status" value="1"/>
</dbReference>
<organism evidence="3 4">
    <name type="scientific">Allacma fusca</name>
    <dbReference type="NCBI Taxonomy" id="39272"/>
    <lineage>
        <taxon>Eukaryota</taxon>
        <taxon>Metazoa</taxon>
        <taxon>Ecdysozoa</taxon>
        <taxon>Arthropoda</taxon>
        <taxon>Hexapoda</taxon>
        <taxon>Collembola</taxon>
        <taxon>Symphypleona</taxon>
        <taxon>Sminthuridae</taxon>
        <taxon>Allacma</taxon>
    </lineage>
</organism>
<dbReference type="GO" id="GO:0000467">
    <property type="term" value="P:exonucleolytic trimming to generate mature 3'-end of 5.8S rRNA from tricistronic rRNA transcript (SSU-rRNA, 5.8S rRNA, LSU-rRNA)"/>
    <property type="evidence" value="ECO:0007669"/>
    <property type="project" value="InterPro"/>
</dbReference>
<feature type="domain" description="3'-5' exonuclease" evidence="2">
    <location>
        <begin position="115"/>
        <end position="280"/>
    </location>
</feature>
<dbReference type="GO" id="GO:0071035">
    <property type="term" value="P:nuclear polyadenylation-dependent rRNA catabolic process"/>
    <property type="evidence" value="ECO:0007669"/>
    <property type="project" value="TreeGrafter"/>
</dbReference>
<dbReference type="GO" id="GO:0005730">
    <property type="term" value="C:nucleolus"/>
    <property type="evidence" value="ECO:0007669"/>
    <property type="project" value="TreeGrafter"/>
</dbReference>
<evidence type="ECO:0000256" key="1">
    <source>
        <dbReference type="SAM" id="MobiDB-lite"/>
    </source>
</evidence>
<protein>
    <recommendedName>
        <fullName evidence="2">3'-5' exonuclease domain-containing protein</fullName>
    </recommendedName>
</protein>
<reference evidence="3" key="1">
    <citation type="submission" date="2021-06" db="EMBL/GenBank/DDBJ databases">
        <authorList>
            <person name="Hodson N. C."/>
            <person name="Mongue J. A."/>
            <person name="Jaron S. K."/>
        </authorList>
    </citation>
    <scope>NUCLEOTIDE SEQUENCE</scope>
</reference>
<dbReference type="PANTHER" id="PTHR12124">
    <property type="entry name" value="POLYMYOSITIS/SCLERODERMA AUTOANTIGEN-RELATED"/>
    <property type="match status" value="1"/>
</dbReference>
<evidence type="ECO:0000259" key="2">
    <source>
        <dbReference type="Pfam" id="PF01612"/>
    </source>
</evidence>
<keyword evidence="4" id="KW-1185">Reference proteome</keyword>
<comment type="caution">
    <text evidence="3">The sequence shown here is derived from an EMBL/GenBank/DDBJ whole genome shotgun (WGS) entry which is preliminary data.</text>
</comment>
<dbReference type="PANTHER" id="PTHR12124:SF47">
    <property type="entry name" value="EXOSOME COMPONENT 10"/>
    <property type="match status" value="1"/>
</dbReference>
<dbReference type="GO" id="GO:0071044">
    <property type="term" value="P:histone mRNA catabolic process"/>
    <property type="evidence" value="ECO:0007669"/>
    <property type="project" value="TreeGrafter"/>
</dbReference>
<proteinExistence type="predicted"/>
<sequence>MINDIEIYCTSRGVLEIAQGNLVASHHNSSNMDQKNSKQRRKDQFFKDKRLSESLHGKAMERPQDIIPEFLMSRRALLFDVAKPQVVPKELIQNYFPSNLLKTSEEFPKKLEPVQVDNDEMFNFMMEDLKQKNEFIIDTESHQDSSFLPFVACFQITTPLGREYVVYVTRLYTQIREKLVPVLTAPKSIIVGFAMKGEIASLKNEFGMFPVAVFCLQTFMVKAQQLAQMPSLVDCIHLYLPKHIIGSDASKERKKRCQAADWTNWPYETELLSYAQDDTFMVKAQQLAQMPSLVDCIHLYLPKHIIGSDASKERKKRCQAADWTNWPYETELLSYAQDDVYYPKLIWAVLKKKFHINDLFDMGIKPLMIELLKDSDPAVIPKDFYTTCARYFGNQCPCAKKTYQEQFNPEGRTREMQTKLEKYNAKLRRTGQPEVANIHELKQLLEARKKFRDLATTPKLQNMNSTNTRTPTMTVSSPPLMSAIGIRMVLWKPVSRSELVIETPRNDDIATANTFRGNVFRFPVSTSDHVKSGNSIDPSGKSEKECYLGSRPQVN</sequence>
<evidence type="ECO:0000313" key="3">
    <source>
        <dbReference type="EMBL" id="CAG7816892.1"/>
    </source>
</evidence>
<dbReference type="GO" id="GO:0071040">
    <property type="term" value="P:nuclear polyadenylation-dependent antisense transcript catabolic process"/>
    <property type="evidence" value="ECO:0007669"/>
    <property type="project" value="TreeGrafter"/>
</dbReference>
<gene>
    <name evidence="3" type="ORF">AFUS01_LOCUS27486</name>
</gene>
<dbReference type="Proteomes" id="UP000708208">
    <property type="component" value="Unassembled WGS sequence"/>
</dbReference>
<dbReference type="AlphaFoldDB" id="A0A8J2KI93"/>
<dbReference type="GO" id="GO:0000176">
    <property type="term" value="C:nuclear exosome (RNase complex)"/>
    <property type="evidence" value="ECO:0007669"/>
    <property type="project" value="TreeGrafter"/>
</dbReference>
<name>A0A8J2KI93_9HEXA</name>
<feature type="region of interest" description="Disordered" evidence="1">
    <location>
        <begin position="526"/>
        <end position="555"/>
    </location>
</feature>
<dbReference type="EMBL" id="CAJVCH010380914">
    <property type="protein sequence ID" value="CAG7816892.1"/>
    <property type="molecule type" value="Genomic_DNA"/>
</dbReference>
<evidence type="ECO:0000313" key="4">
    <source>
        <dbReference type="Proteomes" id="UP000708208"/>
    </source>
</evidence>
<dbReference type="InterPro" id="IPR045092">
    <property type="entry name" value="Rrp6-like"/>
</dbReference>
<dbReference type="GO" id="GO:0071039">
    <property type="term" value="P:nuclear polyadenylation-dependent CUT catabolic process"/>
    <property type="evidence" value="ECO:0007669"/>
    <property type="project" value="TreeGrafter"/>
</dbReference>
<dbReference type="GO" id="GO:0071037">
    <property type="term" value="P:nuclear polyadenylation-dependent snRNA catabolic process"/>
    <property type="evidence" value="ECO:0007669"/>
    <property type="project" value="TreeGrafter"/>
</dbReference>
<dbReference type="GO" id="GO:0071051">
    <property type="term" value="P:poly(A)-dependent snoRNA 3'-end processing"/>
    <property type="evidence" value="ECO:0007669"/>
    <property type="project" value="TreeGrafter"/>
</dbReference>
<dbReference type="GO" id="GO:0071036">
    <property type="term" value="P:nuclear polyadenylation-dependent snoRNA catabolic process"/>
    <property type="evidence" value="ECO:0007669"/>
    <property type="project" value="TreeGrafter"/>
</dbReference>
<accession>A0A8J2KI93</accession>
<dbReference type="GO" id="GO:0000175">
    <property type="term" value="F:3'-5'-RNA exonuclease activity"/>
    <property type="evidence" value="ECO:0007669"/>
    <property type="project" value="InterPro"/>
</dbReference>
<dbReference type="InterPro" id="IPR002562">
    <property type="entry name" value="3'-5'_exonuclease_dom"/>
</dbReference>
<dbReference type="GO" id="GO:0071038">
    <property type="term" value="P:TRAMP-dependent tRNA surveillance pathway"/>
    <property type="evidence" value="ECO:0007669"/>
    <property type="project" value="TreeGrafter"/>
</dbReference>